<evidence type="ECO:0000313" key="6">
    <source>
        <dbReference type="Proteomes" id="UP001595648"/>
    </source>
</evidence>
<dbReference type="InterPro" id="IPR050807">
    <property type="entry name" value="TransReg_Diox_bact_type"/>
</dbReference>
<organism evidence="5 6">
    <name type="scientific">Mesorhizobium cantuariense</name>
    <dbReference type="NCBI Taxonomy" id="1300275"/>
    <lineage>
        <taxon>Bacteria</taxon>
        <taxon>Pseudomonadati</taxon>
        <taxon>Pseudomonadota</taxon>
        <taxon>Alphaproteobacteria</taxon>
        <taxon>Hyphomicrobiales</taxon>
        <taxon>Phyllobacteriaceae</taxon>
        <taxon>Mesorhizobium</taxon>
    </lineage>
</organism>
<evidence type="ECO:0000313" key="5">
    <source>
        <dbReference type="EMBL" id="MFC3320733.1"/>
    </source>
</evidence>
<dbReference type="CDD" id="cd00093">
    <property type="entry name" value="HTH_XRE"/>
    <property type="match status" value="1"/>
</dbReference>
<feature type="domain" description="HTH cro/C1-type" evidence="4">
    <location>
        <begin position="13"/>
        <end position="67"/>
    </location>
</feature>
<dbReference type="InterPro" id="IPR010982">
    <property type="entry name" value="Lambda_DNA-bd_dom_sf"/>
</dbReference>
<dbReference type="PROSITE" id="PS50943">
    <property type="entry name" value="HTH_CROC1"/>
    <property type="match status" value="1"/>
</dbReference>
<dbReference type="SMART" id="SM00530">
    <property type="entry name" value="HTH_XRE"/>
    <property type="match status" value="1"/>
</dbReference>
<sequence>MAEHLRVQLGEQLRRLREQAGVSQEGFASQANIDRAAYGKLERGQGNVTLITLARIAVAHELSLATLLSGITLDPAEIQATPRIARGNRHALRFAKRETVK</sequence>
<keyword evidence="1" id="KW-0805">Transcription regulation</keyword>
<dbReference type="PANTHER" id="PTHR46797:SF23">
    <property type="entry name" value="HTH-TYPE TRANSCRIPTIONAL REGULATOR SUTR"/>
    <property type="match status" value="1"/>
</dbReference>
<keyword evidence="2" id="KW-0238">DNA-binding</keyword>
<name>A0ABV7MFU1_9HYPH</name>
<accession>A0ABV7MFU1</accession>
<dbReference type="Proteomes" id="UP001595648">
    <property type="component" value="Unassembled WGS sequence"/>
</dbReference>
<evidence type="ECO:0000259" key="4">
    <source>
        <dbReference type="PROSITE" id="PS50943"/>
    </source>
</evidence>
<evidence type="ECO:0000256" key="1">
    <source>
        <dbReference type="ARBA" id="ARBA00023015"/>
    </source>
</evidence>
<dbReference type="EMBL" id="JBHRVD010000001">
    <property type="protein sequence ID" value="MFC3320733.1"/>
    <property type="molecule type" value="Genomic_DNA"/>
</dbReference>
<dbReference type="PANTHER" id="PTHR46797">
    <property type="entry name" value="HTH-TYPE TRANSCRIPTIONAL REGULATOR"/>
    <property type="match status" value="1"/>
</dbReference>
<dbReference type="SUPFAM" id="SSF47413">
    <property type="entry name" value="lambda repressor-like DNA-binding domains"/>
    <property type="match status" value="1"/>
</dbReference>
<reference evidence="6" key="1">
    <citation type="journal article" date="2019" name="Int. J. Syst. Evol. Microbiol.">
        <title>The Global Catalogue of Microorganisms (GCM) 10K type strain sequencing project: providing services to taxonomists for standard genome sequencing and annotation.</title>
        <authorList>
            <consortium name="The Broad Institute Genomics Platform"/>
            <consortium name="The Broad Institute Genome Sequencing Center for Infectious Disease"/>
            <person name="Wu L."/>
            <person name="Ma J."/>
        </authorList>
    </citation>
    <scope>NUCLEOTIDE SEQUENCE [LARGE SCALE GENOMIC DNA]</scope>
    <source>
        <strain evidence="6">ICMP 19515</strain>
    </source>
</reference>
<proteinExistence type="predicted"/>
<comment type="caution">
    <text evidence="5">The sequence shown here is derived from an EMBL/GenBank/DDBJ whole genome shotgun (WGS) entry which is preliminary data.</text>
</comment>
<keyword evidence="3" id="KW-0804">Transcription</keyword>
<protein>
    <submittedName>
        <fullName evidence="5">Helix-turn-helix domain-containing protein</fullName>
    </submittedName>
</protein>
<dbReference type="Pfam" id="PF13560">
    <property type="entry name" value="HTH_31"/>
    <property type="match status" value="1"/>
</dbReference>
<dbReference type="InterPro" id="IPR001387">
    <property type="entry name" value="Cro/C1-type_HTH"/>
</dbReference>
<keyword evidence="6" id="KW-1185">Reference proteome</keyword>
<evidence type="ECO:0000256" key="2">
    <source>
        <dbReference type="ARBA" id="ARBA00023125"/>
    </source>
</evidence>
<gene>
    <name evidence="5" type="ORF">ACFOJ9_02705</name>
</gene>
<evidence type="ECO:0000256" key="3">
    <source>
        <dbReference type="ARBA" id="ARBA00023163"/>
    </source>
</evidence>
<dbReference type="RefSeq" id="WP_378976872.1">
    <property type="nucleotide sequence ID" value="NZ_JBHRVD010000001.1"/>
</dbReference>
<dbReference type="Gene3D" id="1.10.260.40">
    <property type="entry name" value="lambda repressor-like DNA-binding domains"/>
    <property type="match status" value="1"/>
</dbReference>